<keyword evidence="8" id="KW-0411">Iron-sulfur</keyword>
<dbReference type="GO" id="GO:0016020">
    <property type="term" value="C:membrane"/>
    <property type="evidence" value="ECO:0007669"/>
    <property type="project" value="UniProtKB-SubCell"/>
</dbReference>
<dbReference type="GO" id="GO:0051213">
    <property type="term" value="F:dioxygenase activity"/>
    <property type="evidence" value="ECO:0007669"/>
    <property type="project" value="UniProtKB-KW"/>
</dbReference>
<evidence type="ECO:0000256" key="4">
    <source>
        <dbReference type="ARBA" id="ARBA00022723"/>
    </source>
</evidence>
<evidence type="ECO:0000256" key="6">
    <source>
        <dbReference type="ARBA" id="ARBA00023002"/>
    </source>
</evidence>
<evidence type="ECO:0000256" key="7">
    <source>
        <dbReference type="ARBA" id="ARBA00023004"/>
    </source>
</evidence>
<evidence type="ECO:0000256" key="2">
    <source>
        <dbReference type="ARBA" id="ARBA00022692"/>
    </source>
</evidence>
<dbReference type="CDD" id="cd08878">
    <property type="entry name" value="RHO_alpha_C_DMO-like"/>
    <property type="match status" value="1"/>
</dbReference>
<keyword evidence="2" id="KW-0812">Transmembrane</keyword>
<evidence type="ECO:0000313" key="11">
    <source>
        <dbReference type="EMBL" id="BAH60846.1"/>
    </source>
</evidence>
<dbReference type="GO" id="GO:0051537">
    <property type="term" value="F:2 iron, 2 sulfur cluster binding"/>
    <property type="evidence" value="ECO:0007669"/>
    <property type="project" value="UniProtKB-KW"/>
</dbReference>
<protein>
    <submittedName>
        <fullName evidence="11">Terminal oxygenase component of carbazole 1,9a-dioxygenase</fullName>
    </submittedName>
</protein>
<dbReference type="GO" id="GO:0005737">
    <property type="term" value="C:cytoplasm"/>
    <property type="evidence" value="ECO:0007669"/>
    <property type="project" value="TreeGrafter"/>
</dbReference>
<dbReference type="GO" id="GO:0046872">
    <property type="term" value="F:metal ion binding"/>
    <property type="evidence" value="ECO:0007669"/>
    <property type="project" value="UniProtKB-KW"/>
</dbReference>
<evidence type="ECO:0000256" key="1">
    <source>
        <dbReference type="ARBA" id="ARBA00004370"/>
    </source>
</evidence>
<dbReference type="Gene3D" id="2.20.25.10">
    <property type="match status" value="1"/>
</dbReference>
<dbReference type="Gene3D" id="2.20.25.680">
    <property type="match status" value="1"/>
</dbReference>
<dbReference type="SUPFAM" id="SSF50022">
    <property type="entry name" value="ISP domain"/>
    <property type="match status" value="1"/>
</dbReference>
<keyword evidence="5" id="KW-1133">Transmembrane helix</keyword>
<evidence type="ECO:0000256" key="9">
    <source>
        <dbReference type="ARBA" id="ARBA00023136"/>
    </source>
</evidence>
<feature type="domain" description="Rieske" evidence="10">
    <location>
        <begin position="32"/>
        <end position="138"/>
    </location>
</feature>
<sequence length="387" mass="44392">MEKTGFVSEEILDKIRVGKEYVAAKYGFRNHWYPALFSKDIAEDEIKTVELLGEKILLKRIDGKVYGIKDQCIHKGVPLSRKPECYTKGTISCWYHGFTFRFEDGLLCDIVGVDKSNIIGKRHVKTYPVQEAKGLVFVFVGDEGYEVPDLSRDVPPKFLDEDMAIRGMAREIKSNWRVGAENGFDSTHIFIHKDSILIENNDLALPLGLVPTGRGAFKVQKEEDGPKGVFDLFEPETIRPVFQGTVEGEEVRMGTPEGKNMLPHNISIWLPGVLRVDPWPDPKLTQFEWYVPIDGKRHLYLQTIGCRVNSAEEEAQFDKEFEERWKPVALEGFNDDDIWAREAAEDFYADDTGWLREQLFEPDGNIIEWRKLASKYNRGIQTPEDIK</sequence>
<accession>C4B8F4</accession>
<keyword evidence="7" id="KW-0408">Iron</keyword>
<keyword evidence="9" id="KW-0472">Membrane</keyword>
<keyword evidence="11" id="KW-0223">Dioxygenase</keyword>
<dbReference type="SUPFAM" id="SSF55961">
    <property type="entry name" value="Bet v1-like"/>
    <property type="match status" value="1"/>
</dbReference>
<dbReference type="EMBL" id="AB500215">
    <property type="protein sequence ID" value="BAH60846.1"/>
    <property type="molecule type" value="Genomic_DNA"/>
</dbReference>
<dbReference type="Pfam" id="PF00355">
    <property type="entry name" value="Rieske"/>
    <property type="match status" value="1"/>
</dbReference>
<evidence type="ECO:0000259" key="10">
    <source>
        <dbReference type="PROSITE" id="PS51296"/>
    </source>
</evidence>
<keyword evidence="3" id="KW-0001">2Fe-2S</keyword>
<dbReference type="PANTHER" id="PTHR21266:SF32">
    <property type="entry name" value="CHOLESTEROL 7-DESATURASE NVD"/>
    <property type="match status" value="1"/>
</dbReference>
<dbReference type="Gene3D" id="3.90.380.10">
    <property type="entry name" value="Naphthalene 1,2-dioxygenase Alpha Subunit, Chain A, domain 1"/>
    <property type="match status" value="1"/>
</dbReference>
<dbReference type="InterPro" id="IPR050584">
    <property type="entry name" value="Cholesterol_7-desaturase"/>
</dbReference>
<dbReference type="InterPro" id="IPR017941">
    <property type="entry name" value="Rieske_2Fe-2S"/>
</dbReference>
<reference evidence="11" key="1">
    <citation type="journal article" date="2010" name="Biotechnol. Lett.">
        <title>Isolation and characterization of the gene encoding the chloroplast-type ferredoxin component of carbazole 1,9a-dioxygenase from a putative Kordiimonas sp.</title>
        <authorList>
            <person name="Maeda R."/>
            <person name="Ishii T."/>
            <person name="Ito Y."/>
            <person name="Zulkharnain A.B."/>
            <person name="Iwata K."/>
            <person name="Omori T."/>
        </authorList>
    </citation>
    <scope>NUCLEOTIDE SEQUENCE</scope>
    <source>
        <strain evidence="11">OC9</strain>
    </source>
</reference>
<dbReference type="PANTHER" id="PTHR21266">
    <property type="entry name" value="IRON-SULFUR DOMAIN CONTAINING PROTEIN"/>
    <property type="match status" value="1"/>
</dbReference>
<keyword evidence="4" id="KW-0479">Metal-binding</keyword>
<dbReference type="InterPro" id="IPR021028">
    <property type="entry name" value="Homotrim_ring_OHase_catalytic"/>
</dbReference>
<dbReference type="PROSITE" id="PS51296">
    <property type="entry name" value="RIESKE"/>
    <property type="match status" value="1"/>
</dbReference>
<dbReference type="InterPro" id="IPR036922">
    <property type="entry name" value="Rieske_2Fe-2S_sf"/>
</dbReference>
<evidence type="ECO:0000256" key="8">
    <source>
        <dbReference type="ARBA" id="ARBA00023014"/>
    </source>
</evidence>
<evidence type="ECO:0000256" key="5">
    <source>
        <dbReference type="ARBA" id="ARBA00022989"/>
    </source>
</evidence>
<organism evidence="11">
    <name type="scientific">carbazole-degrading bacterium OC9</name>
    <dbReference type="NCBI Taxonomy" id="513000"/>
    <lineage>
        <taxon>Bacteria</taxon>
    </lineage>
</organism>
<evidence type="ECO:0000256" key="3">
    <source>
        <dbReference type="ARBA" id="ARBA00022714"/>
    </source>
</evidence>
<keyword evidence="6" id="KW-0560">Oxidoreductase</keyword>
<dbReference type="AlphaFoldDB" id="C4B8F4"/>
<proteinExistence type="predicted"/>
<dbReference type="Pfam" id="PF11723">
    <property type="entry name" value="Aromatic_hydrox"/>
    <property type="match status" value="1"/>
</dbReference>
<comment type="subcellular location">
    <subcellularLocation>
        <location evidence="1">Membrane</location>
    </subcellularLocation>
</comment>
<name>C4B8F4_UNCXX</name>
<gene>
    <name evidence="11" type="primary">carAa</name>
</gene>